<dbReference type="InterPro" id="IPR006783">
    <property type="entry name" value="Transposase_ISC1217"/>
</dbReference>
<name>A0A650CF53_SULOH</name>
<dbReference type="EMBL" id="CP045484">
    <property type="protein sequence ID" value="QGR16434.1"/>
    <property type="molecule type" value="Genomic_DNA"/>
</dbReference>
<evidence type="ECO:0000313" key="3">
    <source>
        <dbReference type="Proteomes" id="UP000427373"/>
    </source>
</evidence>
<keyword evidence="3" id="KW-1185">Reference proteome</keyword>
<dbReference type="Pfam" id="PF04693">
    <property type="entry name" value="DDE_Tnp_2"/>
    <property type="match status" value="1"/>
</dbReference>
<sequence length="349" mass="40173">MKNEKELEVARSEFIKAFNHLVGILRMKGLKRKVALGLTLMTLIGGRASIRNTAITFGLNYTNLLEALERLEEAWKHYLDTLSKTIVGPVVIIIDDTFDHKPYSRIEEIASRYGNYIFYCSTHKKFEPGIQVLTIALHDLATGKNYLVGAFPYATRKMWESGMVSEFKTKIEMAAEIIEILKSKFTIARVVFDSWYWSEKLVRGCVVSELRSNRRLLRVRCLEGGGTLDVEGHIHVRDLPPSSYLADLTLESRVITIKLLVLEYKDNRLSLYSTDLSLSDEEIEATWRIRWEIEKFHKDIKALGMQDSSFLKRKRFQGYLLLFVMVVNTVRDLISSLNLRSFSGSLKFV</sequence>
<evidence type="ECO:0000313" key="2">
    <source>
        <dbReference type="EMBL" id="QGR16434.1"/>
    </source>
</evidence>
<dbReference type="EMBL" id="JACHFY010000014">
    <property type="protein sequence ID" value="MBB5254342.1"/>
    <property type="molecule type" value="Genomic_DNA"/>
</dbReference>
<dbReference type="SUPFAM" id="SSF53098">
    <property type="entry name" value="Ribonuclease H-like"/>
    <property type="match status" value="1"/>
</dbReference>
<proteinExistence type="predicted"/>
<dbReference type="OrthoDB" id="43182at2157"/>
<gene>
    <name evidence="2" type="ORF">D1869_03870</name>
    <name evidence="1" type="ORF">HNQ62_002116</name>
</gene>
<protein>
    <submittedName>
        <fullName evidence="2">Transposase</fullName>
    </submittedName>
</protein>
<organism evidence="2 3">
    <name type="scientific">Sulfurisphaera ohwakuensis</name>
    <dbReference type="NCBI Taxonomy" id="69656"/>
    <lineage>
        <taxon>Archaea</taxon>
        <taxon>Thermoproteota</taxon>
        <taxon>Thermoprotei</taxon>
        <taxon>Sulfolobales</taxon>
        <taxon>Sulfolobaceae</taxon>
        <taxon>Sulfurisphaera</taxon>
    </lineage>
</organism>
<accession>A0A650CF53</accession>
<dbReference type="Proteomes" id="UP000427373">
    <property type="component" value="Chromosome"/>
</dbReference>
<dbReference type="InterPro" id="IPR012337">
    <property type="entry name" value="RNaseH-like_sf"/>
</dbReference>
<dbReference type="AlphaFoldDB" id="A0A650CF53"/>
<reference evidence="2 3" key="1">
    <citation type="submission" date="2019-10" db="EMBL/GenBank/DDBJ databases">
        <title>Genome Sequences from Six Type Strain Members of the Archaeal Family Sulfolobaceae: Acidianus ambivalens, Acidianus infernus, Metallosphaera prunae, Stygiolobus azoricus, Sulfolobus metallicus, and Sulfurisphaera ohwakuensis.</title>
        <authorList>
            <person name="Counts J.A."/>
            <person name="Kelly R.M."/>
        </authorList>
    </citation>
    <scope>NUCLEOTIDE SEQUENCE [LARGE SCALE GENOMIC DNA]</scope>
    <source>
        <strain evidence="2 3">TA-1</strain>
    </source>
</reference>
<reference evidence="1 4" key="2">
    <citation type="submission" date="2020-08" db="EMBL/GenBank/DDBJ databases">
        <title>Genomic Encyclopedia of Type Strains, Phase IV (KMG-IV): sequencing the most valuable type-strain genomes for metagenomic binning, comparative biology and taxonomic classification.</title>
        <authorList>
            <person name="Goeker M."/>
        </authorList>
    </citation>
    <scope>NUCLEOTIDE SEQUENCE [LARGE SCALE GENOMIC DNA]</scope>
    <source>
        <strain evidence="1 4">DSM 12421</strain>
    </source>
</reference>
<dbReference type="Proteomes" id="UP000582213">
    <property type="component" value="Unassembled WGS sequence"/>
</dbReference>
<evidence type="ECO:0000313" key="1">
    <source>
        <dbReference type="EMBL" id="MBB5254342.1"/>
    </source>
</evidence>
<dbReference type="KEGG" id="soh:D1869_03870"/>
<evidence type="ECO:0000313" key="4">
    <source>
        <dbReference type="Proteomes" id="UP000582213"/>
    </source>
</evidence>